<protein>
    <submittedName>
        <fullName evidence="7">LysR family transcriptional regulator</fullName>
    </submittedName>
</protein>
<evidence type="ECO:0000256" key="2">
    <source>
        <dbReference type="ARBA" id="ARBA00009437"/>
    </source>
</evidence>
<dbReference type="GO" id="GO:0003700">
    <property type="term" value="F:DNA-binding transcription factor activity"/>
    <property type="evidence" value="ECO:0007669"/>
    <property type="project" value="InterPro"/>
</dbReference>
<dbReference type="PRINTS" id="PR00039">
    <property type="entry name" value="HTHLYSR"/>
</dbReference>
<dbReference type="InterPro" id="IPR036388">
    <property type="entry name" value="WH-like_DNA-bd_sf"/>
</dbReference>
<accession>A0A5S4YWJ5</accession>
<dbReference type="RefSeq" id="WP_148740853.1">
    <property type="nucleotide sequence ID" value="NZ_VSTH01000057.1"/>
</dbReference>
<keyword evidence="5" id="KW-0804">Transcription</keyword>
<dbReference type="Pfam" id="PF03466">
    <property type="entry name" value="LysR_substrate"/>
    <property type="match status" value="1"/>
</dbReference>
<evidence type="ECO:0000313" key="7">
    <source>
        <dbReference type="EMBL" id="TYO64999.1"/>
    </source>
</evidence>
<evidence type="ECO:0000313" key="8">
    <source>
        <dbReference type="Proteomes" id="UP000324797"/>
    </source>
</evidence>
<keyword evidence="8" id="KW-1185">Reference proteome</keyword>
<reference evidence="7 8" key="1">
    <citation type="submission" date="2019-08" db="EMBL/GenBank/DDBJ databases">
        <title>Bradyrhizobium hipponensis sp. nov., a rhizobium isolated from a Lupinus angustifolius root nodule in Tunisia.</title>
        <authorList>
            <person name="Off K."/>
            <person name="Rejili M."/>
            <person name="Mars M."/>
            <person name="Brachmann A."/>
            <person name="Marin M."/>
        </authorList>
    </citation>
    <scope>NUCLEOTIDE SEQUENCE [LARGE SCALE GENOMIC DNA]</scope>
    <source>
        <strain evidence="8">aSej3</strain>
    </source>
</reference>
<proteinExistence type="inferred from homology"/>
<organism evidence="7 8">
    <name type="scientific">Bradyrhizobium hipponense</name>
    <dbReference type="NCBI Taxonomy" id="2605638"/>
    <lineage>
        <taxon>Bacteria</taxon>
        <taxon>Pseudomonadati</taxon>
        <taxon>Pseudomonadota</taxon>
        <taxon>Alphaproteobacteria</taxon>
        <taxon>Hyphomicrobiales</taxon>
        <taxon>Nitrobacteraceae</taxon>
        <taxon>Bradyrhizobium</taxon>
    </lineage>
</organism>
<sequence>MELKQLRYFVAVAEEGHITRAAERLGMQQPPLSAQIKAIESGLQVQLFKRKPRGVELTEAGRELLREGRDILARVERALHRTRRTARGEIGSLCVAIAPTAPFHKLVPRAIRNFRKAFPLVTLTLDEGLSNEVVAGLINQRIDVAFVRNSNIHADDLSTIPLLKEPMVLALASHHAIAKATTSSQSVALAQLRDEPFIFIGPPGTGLHDETIAACRGAGYSPRIGQQAPRITSALGLVAAEMGVVLVPESLKSLKMDGVVYRNVKGPHQPKAFLGIAFLKSNRSEALNRFIATVRREKT</sequence>
<evidence type="ECO:0000259" key="6">
    <source>
        <dbReference type="PROSITE" id="PS50931"/>
    </source>
</evidence>
<evidence type="ECO:0000256" key="1">
    <source>
        <dbReference type="ARBA" id="ARBA00003502"/>
    </source>
</evidence>
<dbReference type="FunFam" id="1.10.10.10:FF:000001">
    <property type="entry name" value="LysR family transcriptional regulator"/>
    <property type="match status" value="1"/>
</dbReference>
<name>A0A5S4YWJ5_9BRAD</name>
<dbReference type="EMBL" id="VSTH01000057">
    <property type="protein sequence ID" value="TYO64999.1"/>
    <property type="molecule type" value="Genomic_DNA"/>
</dbReference>
<evidence type="ECO:0000256" key="5">
    <source>
        <dbReference type="ARBA" id="ARBA00023163"/>
    </source>
</evidence>
<dbReference type="InterPro" id="IPR036390">
    <property type="entry name" value="WH_DNA-bd_sf"/>
</dbReference>
<evidence type="ECO:0000256" key="3">
    <source>
        <dbReference type="ARBA" id="ARBA00023015"/>
    </source>
</evidence>
<dbReference type="Proteomes" id="UP000324797">
    <property type="component" value="Unassembled WGS sequence"/>
</dbReference>
<dbReference type="Gene3D" id="3.40.190.10">
    <property type="entry name" value="Periplasmic binding protein-like II"/>
    <property type="match status" value="2"/>
</dbReference>
<dbReference type="PANTHER" id="PTHR30346:SF30">
    <property type="entry name" value="SMALL NEUTRAL PROTEASE REGULATORY PROTEIN"/>
    <property type="match status" value="1"/>
</dbReference>
<dbReference type="Gene3D" id="1.10.10.10">
    <property type="entry name" value="Winged helix-like DNA-binding domain superfamily/Winged helix DNA-binding domain"/>
    <property type="match status" value="1"/>
</dbReference>
<dbReference type="GO" id="GO:0032993">
    <property type="term" value="C:protein-DNA complex"/>
    <property type="evidence" value="ECO:0007669"/>
    <property type="project" value="TreeGrafter"/>
</dbReference>
<evidence type="ECO:0000256" key="4">
    <source>
        <dbReference type="ARBA" id="ARBA00023125"/>
    </source>
</evidence>
<dbReference type="SUPFAM" id="SSF53850">
    <property type="entry name" value="Periplasmic binding protein-like II"/>
    <property type="match status" value="1"/>
</dbReference>
<comment type="caution">
    <text evidence="7">The sequence shown here is derived from an EMBL/GenBank/DDBJ whole genome shotgun (WGS) entry which is preliminary data.</text>
</comment>
<dbReference type="InterPro" id="IPR005119">
    <property type="entry name" value="LysR_subst-bd"/>
</dbReference>
<gene>
    <name evidence="7" type="ORF">FXV83_18590</name>
</gene>
<dbReference type="AlphaFoldDB" id="A0A5S4YWJ5"/>
<comment type="similarity">
    <text evidence="2">Belongs to the LysR transcriptional regulatory family.</text>
</comment>
<dbReference type="PANTHER" id="PTHR30346">
    <property type="entry name" value="TRANSCRIPTIONAL DUAL REGULATOR HCAR-RELATED"/>
    <property type="match status" value="1"/>
</dbReference>
<feature type="domain" description="HTH lysR-type" evidence="6">
    <location>
        <begin position="1"/>
        <end position="58"/>
    </location>
</feature>
<keyword evidence="3" id="KW-0805">Transcription regulation</keyword>
<dbReference type="GO" id="GO:0003677">
    <property type="term" value="F:DNA binding"/>
    <property type="evidence" value="ECO:0007669"/>
    <property type="project" value="UniProtKB-KW"/>
</dbReference>
<dbReference type="PROSITE" id="PS50931">
    <property type="entry name" value="HTH_LYSR"/>
    <property type="match status" value="1"/>
</dbReference>
<dbReference type="InterPro" id="IPR000847">
    <property type="entry name" value="LysR_HTH_N"/>
</dbReference>
<dbReference type="SUPFAM" id="SSF46785">
    <property type="entry name" value="Winged helix' DNA-binding domain"/>
    <property type="match status" value="1"/>
</dbReference>
<dbReference type="Pfam" id="PF00126">
    <property type="entry name" value="HTH_1"/>
    <property type="match status" value="1"/>
</dbReference>
<keyword evidence="4" id="KW-0238">DNA-binding</keyword>
<comment type="function">
    <text evidence="1">NodD regulates the expression of the nodABCFE genes which encode other nodulation proteins. NodD is also a negative regulator of its own expression. Binds flavonoids as inducers.</text>
</comment>